<keyword evidence="4" id="KW-1185">Reference proteome</keyword>
<dbReference type="Proteomes" id="UP000298180">
    <property type="component" value="Unassembled WGS sequence"/>
</dbReference>
<dbReference type="EMBL" id="SMLM01000002">
    <property type="protein sequence ID" value="TFZ02947.1"/>
    <property type="molecule type" value="Genomic_DNA"/>
</dbReference>
<dbReference type="InterPro" id="IPR051785">
    <property type="entry name" value="MMCE/EMCE_epimerase"/>
</dbReference>
<accession>A0A4Z0BUF0</accession>
<dbReference type="Pfam" id="PF13669">
    <property type="entry name" value="Glyoxalase_4"/>
    <property type="match status" value="1"/>
</dbReference>
<dbReference type="PANTHER" id="PTHR43048">
    <property type="entry name" value="METHYLMALONYL-COA EPIMERASE"/>
    <property type="match status" value="1"/>
</dbReference>
<dbReference type="GO" id="GO:0004493">
    <property type="term" value="F:methylmalonyl-CoA epimerase activity"/>
    <property type="evidence" value="ECO:0007669"/>
    <property type="project" value="TreeGrafter"/>
</dbReference>
<evidence type="ECO:0000313" key="3">
    <source>
        <dbReference type="EMBL" id="TFZ02947.1"/>
    </source>
</evidence>
<reference evidence="3 4" key="1">
    <citation type="submission" date="2019-03" db="EMBL/GenBank/DDBJ databases">
        <title>Ramlibacter henchirensis DSM 14656, whole genome shotgun sequence.</title>
        <authorList>
            <person name="Zhang X."/>
            <person name="Feng G."/>
            <person name="Zhu H."/>
        </authorList>
    </citation>
    <scope>NUCLEOTIDE SEQUENCE [LARGE SCALE GENOMIC DNA]</scope>
    <source>
        <strain evidence="3 4">DSM 14656</strain>
    </source>
</reference>
<evidence type="ECO:0000259" key="2">
    <source>
        <dbReference type="PROSITE" id="PS51819"/>
    </source>
</evidence>
<sequence>MTCKKPRPSFRSEAPANMIRKLTEIGIAVADLDAAVELLRRTLGASPGPVQRFEDYGMEFCLCRVADIDFEVMAPCGDGDILNPFLERFGQGLHQIAFHVDDVAATQANVIGSGLEFLDAEPRIQHFLLRHGISCDVKEAQCSFAFTRPASILGTLFEFIQYPPGFDTFAASANLRRKNDDYSCGVCRPKLVLRARGVCRRTCHQERAPQVVQSRRPP</sequence>
<dbReference type="GO" id="GO:0046872">
    <property type="term" value="F:metal ion binding"/>
    <property type="evidence" value="ECO:0007669"/>
    <property type="project" value="UniProtKB-KW"/>
</dbReference>
<dbReference type="PROSITE" id="PS51819">
    <property type="entry name" value="VOC"/>
    <property type="match status" value="1"/>
</dbReference>
<dbReference type="InterPro" id="IPR037523">
    <property type="entry name" value="VOC_core"/>
</dbReference>
<organism evidence="3 4">
    <name type="scientific">Ramlibacter henchirensis</name>
    <dbReference type="NCBI Taxonomy" id="204072"/>
    <lineage>
        <taxon>Bacteria</taxon>
        <taxon>Pseudomonadati</taxon>
        <taxon>Pseudomonadota</taxon>
        <taxon>Betaproteobacteria</taxon>
        <taxon>Burkholderiales</taxon>
        <taxon>Comamonadaceae</taxon>
        <taxon>Ramlibacter</taxon>
    </lineage>
</organism>
<dbReference type="OrthoDB" id="9792173at2"/>
<name>A0A4Z0BUF0_9BURK</name>
<proteinExistence type="predicted"/>
<evidence type="ECO:0000313" key="4">
    <source>
        <dbReference type="Proteomes" id="UP000298180"/>
    </source>
</evidence>
<feature type="domain" description="VOC" evidence="2">
    <location>
        <begin position="21"/>
        <end position="162"/>
    </location>
</feature>
<evidence type="ECO:0000256" key="1">
    <source>
        <dbReference type="ARBA" id="ARBA00022723"/>
    </source>
</evidence>
<dbReference type="SUPFAM" id="SSF54593">
    <property type="entry name" value="Glyoxalase/Bleomycin resistance protein/Dihydroxybiphenyl dioxygenase"/>
    <property type="match status" value="1"/>
</dbReference>
<gene>
    <name evidence="3" type="ORF">EZ313_17105</name>
</gene>
<comment type="caution">
    <text evidence="3">The sequence shown here is derived from an EMBL/GenBank/DDBJ whole genome shotgun (WGS) entry which is preliminary data.</text>
</comment>
<dbReference type="InterPro" id="IPR029068">
    <property type="entry name" value="Glyas_Bleomycin-R_OHBP_Dase"/>
</dbReference>
<keyword evidence="1" id="KW-0479">Metal-binding</keyword>
<dbReference type="PANTHER" id="PTHR43048:SF3">
    <property type="entry name" value="METHYLMALONYL-COA EPIMERASE, MITOCHONDRIAL"/>
    <property type="match status" value="1"/>
</dbReference>
<dbReference type="AlphaFoldDB" id="A0A4Z0BUF0"/>
<dbReference type="Gene3D" id="3.10.180.10">
    <property type="entry name" value="2,3-Dihydroxybiphenyl 1,2-Dioxygenase, domain 1"/>
    <property type="match status" value="1"/>
</dbReference>
<protein>
    <recommendedName>
        <fullName evidence="2">VOC domain-containing protein</fullName>
    </recommendedName>
</protein>
<dbReference type="GO" id="GO:0046491">
    <property type="term" value="P:L-methylmalonyl-CoA metabolic process"/>
    <property type="evidence" value="ECO:0007669"/>
    <property type="project" value="TreeGrafter"/>
</dbReference>